<proteinExistence type="predicted"/>
<evidence type="ECO:0000313" key="2">
    <source>
        <dbReference type="Proteomes" id="UP001148662"/>
    </source>
</evidence>
<accession>A0ACC1STA6</accession>
<sequence length="554" mass="57953">MYFLTWLAPPLAISAILVVFPHSVSAAALPSASRVEGRHLPLIRRSPGYKGAADVGAWAKAQKEALEAKYGIGQSREKRESGLNLISNQNADSSYFGSIAVGTPATSFNVILDTGSSDLWVAADVANGGLPEDIATFSPTCTCSSTAYGPLTYRCMISLNLFPAVRNAHDLLELNGANLVHSNATSVALNSRLCIARGVGYGTATLVFVDWIMVTSAPWSWVYGSGSAHGILGRDTVQFAGFEVENQAFGVVSNVTNGLLDTPVSGLLGLAFQTIATSGTVPFWESLVQAPGTLDEPLMAFQLTRYVNDSGVRAVEAGGTFTLGATNTSLYTGEIDYQNIPSDAVGYWTIPLSTVTIQSMTLNLTGSSSSLAAIDTGTTLVGGPASIIQKMYATIPGSAPGTGNYDGYYSYPCGTEANVSLTFGNSTRAWPISVADLKLAELNDGSCIGAFFMLSNSTSSTSPSWIVGDTFLKNVYSVFRAKPPSVGFAQLSDFALSMNGADAPTPTPTVGLPAATVSSSRSSAPPLLGANTILYSSINVIITIFTTTLICAWL</sequence>
<comment type="caution">
    <text evidence="1">The sequence shown here is derived from an EMBL/GenBank/DDBJ whole genome shotgun (WGS) entry which is preliminary data.</text>
</comment>
<name>A0ACC1STA6_9APHY</name>
<protein>
    <submittedName>
        <fullName evidence="1">Uncharacterized protein</fullName>
    </submittedName>
</protein>
<gene>
    <name evidence="1" type="ORF">NM688_g5560</name>
</gene>
<reference evidence="1" key="1">
    <citation type="submission" date="2022-07" db="EMBL/GenBank/DDBJ databases">
        <title>Genome Sequence of Phlebia brevispora.</title>
        <authorList>
            <person name="Buettner E."/>
        </authorList>
    </citation>
    <scope>NUCLEOTIDE SEQUENCE</scope>
    <source>
        <strain evidence="1">MPL23</strain>
    </source>
</reference>
<dbReference type="EMBL" id="JANHOG010001037">
    <property type="protein sequence ID" value="KAJ3545989.1"/>
    <property type="molecule type" value="Genomic_DNA"/>
</dbReference>
<organism evidence="1 2">
    <name type="scientific">Phlebia brevispora</name>
    <dbReference type="NCBI Taxonomy" id="194682"/>
    <lineage>
        <taxon>Eukaryota</taxon>
        <taxon>Fungi</taxon>
        <taxon>Dikarya</taxon>
        <taxon>Basidiomycota</taxon>
        <taxon>Agaricomycotina</taxon>
        <taxon>Agaricomycetes</taxon>
        <taxon>Polyporales</taxon>
        <taxon>Meruliaceae</taxon>
        <taxon>Phlebia</taxon>
    </lineage>
</organism>
<evidence type="ECO:0000313" key="1">
    <source>
        <dbReference type="EMBL" id="KAJ3545989.1"/>
    </source>
</evidence>
<keyword evidence="2" id="KW-1185">Reference proteome</keyword>
<dbReference type="Proteomes" id="UP001148662">
    <property type="component" value="Unassembled WGS sequence"/>
</dbReference>